<name>A0A7V7TLW2_9PSED</name>
<reference evidence="1 2" key="1">
    <citation type="submission" date="2019-09" db="EMBL/GenBank/DDBJ databases">
        <title>Draft genome sequences of 48 bacterial type strains from the CCUG.</title>
        <authorList>
            <person name="Tunovic T."/>
            <person name="Pineiro-Iglesias B."/>
            <person name="Unosson C."/>
            <person name="Inganas E."/>
            <person name="Ohlen M."/>
            <person name="Cardew S."/>
            <person name="Jensie-Markopoulos S."/>
            <person name="Salva-Serra F."/>
            <person name="Jaen-Luchoro D."/>
            <person name="Karlsson R."/>
            <person name="Svensson-Stadler L."/>
            <person name="Chun J."/>
            <person name="Moore E."/>
        </authorList>
    </citation>
    <scope>NUCLEOTIDE SEQUENCE [LARGE SCALE GENOMIC DNA]</scope>
    <source>
        <strain evidence="1 2">CCUG 51522</strain>
    </source>
</reference>
<protein>
    <submittedName>
        <fullName evidence="1">Uncharacterized protein</fullName>
    </submittedName>
</protein>
<comment type="caution">
    <text evidence="1">The sequence shown here is derived from an EMBL/GenBank/DDBJ whole genome shotgun (WGS) entry which is preliminary data.</text>
</comment>
<dbReference type="EMBL" id="VZPO01000004">
    <property type="protein sequence ID" value="KAB0505101.1"/>
    <property type="molecule type" value="Genomic_DNA"/>
</dbReference>
<accession>A0A7V7TLW2</accession>
<evidence type="ECO:0000313" key="1">
    <source>
        <dbReference type="EMBL" id="KAB0505101.1"/>
    </source>
</evidence>
<sequence>MVNVDTLGKAFSQGVITGWVSAAIMLGDDQKRKPVNRTQFTTTERLRTRAHMPDSDSAIPPGTD</sequence>
<dbReference type="Proteomes" id="UP000434925">
    <property type="component" value="Unassembled WGS sequence"/>
</dbReference>
<gene>
    <name evidence="1" type="ORF">F7R14_11430</name>
</gene>
<evidence type="ECO:0000313" key="2">
    <source>
        <dbReference type="Proteomes" id="UP000434925"/>
    </source>
</evidence>
<organism evidence="1 2">
    <name type="scientific">Pseudomonas lini</name>
    <dbReference type="NCBI Taxonomy" id="163011"/>
    <lineage>
        <taxon>Bacteria</taxon>
        <taxon>Pseudomonadati</taxon>
        <taxon>Pseudomonadota</taxon>
        <taxon>Gammaproteobacteria</taxon>
        <taxon>Pseudomonadales</taxon>
        <taxon>Pseudomonadaceae</taxon>
        <taxon>Pseudomonas</taxon>
    </lineage>
</organism>
<proteinExistence type="predicted"/>
<dbReference type="AlphaFoldDB" id="A0A7V7TLW2"/>